<dbReference type="AlphaFoldDB" id="A0A8S9YKN7"/>
<name>A0A8S9YKN7_9TREM</name>
<sequence>MSLRSFVLFSHSPLQQHEPTEEFLNLAKVEPSYAAADLQKSVGSSVYTWSSNTDRNRASSEAIPSVPLPTSTHQTA</sequence>
<gene>
    <name evidence="2" type="ORF">EG68_10186</name>
</gene>
<dbReference type="Proteomes" id="UP000822476">
    <property type="component" value="Unassembled WGS sequence"/>
</dbReference>
<proteinExistence type="predicted"/>
<keyword evidence="3" id="KW-1185">Reference proteome</keyword>
<feature type="region of interest" description="Disordered" evidence="1">
    <location>
        <begin position="49"/>
        <end position="76"/>
    </location>
</feature>
<evidence type="ECO:0000313" key="3">
    <source>
        <dbReference type="Proteomes" id="UP000822476"/>
    </source>
</evidence>
<reference evidence="2" key="1">
    <citation type="submission" date="2019-07" db="EMBL/GenBank/DDBJ databases">
        <title>Annotation for the trematode Paragonimus miyazaki's.</title>
        <authorList>
            <person name="Choi Y.-J."/>
        </authorList>
    </citation>
    <scope>NUCLEOTIDE SEQUENCE</scope>
    <source>
        <strain evidence="2">Japan</strain>
    </source>
</reference>
<evidence type="ECO:0000256" key="1">
    <source>
        <dbReference type="SAM" id="MobiDB-lite"/>
    </source>
</evidence>
<organism evidence="2 3">
    <name type="scientific">Paragonimus skrjabini miyazakii</name>
    <dbReference type="NCBI Taxonomy" id="59628"/>
    <lineage>
        <taxon>Eukaryota</taxon>
        <taxon>Metazoa</taxon>
        <taxon>Spiralia</taxon>
        <taxon>Lophotrochozoa</taxon>
        <taxon>Platyhelminthes</taxon>
        <taxon>Trematoda</taxon>
        <taxon>Digenea</taxon>
        <taxon>Plagiorchiida</taxon>
        <taxon>Troglotremata</taxon>
        <taxon>Troglotrematidae</taxon>
        <taxon>Paragonimus</taxon>
    </lineage>
</organism>
<dbReference type="EMBL" id="JTDE01006113">
    <property type="protein sequence ID" value="KAF7245651.1"/>
    <property type="molecule type" value="Genomic_DNA"/>
</dbReference>
<comment type="caution">
    <text evidence="2">The sequence shown here is derived from an EMBL/GenBank/DDBJ whole genome shotgun (WGS) entry which is preliminary data.</text>
</comment>
<evidence type="ECO:0000313" key="2">
    <source>
        <dbReference type="EMBL" id="KAF7245651.1"/>
    </source>
</evidence>
<accession>A0A8S9YKN7</accession>
<protein>
    <submittedName>
        <fullName evidence="2">Uncharacterized protein</fullName>
    </submittedName>
</protein>